<dbReference type="VEuPathDB" id="FungiDB:PLEOSDRAFT_1102790"/>
<dbReference type="HOGENOM" id="CLU_1587190_0_0_1"/>
<accession>A0A067NP13</accession>
<gene>
    <name evidence="2" type="ORF">PLEOSDRAFT_1102790</name>
</gene>
<dbReference type="OrthoDB" id="2933387at2759"/>
<feature type="signal peptide" evidence="1">
    <location>
        <begin position="1"/>
        <end position="24"/>
    </location>
</feature>
<evidence type="ECO:0000313" key="2">
    <source>
        <dbReference type="EMBL" id="KDQ28750.1"/>
    </source>
</evidence>
<reference evidence="3" key="1">
    <citation type="journal article" date="2014" name="Proc. Natl. Acad. Sci. U.S.A.">
        <title>Extensive sampling of basidiomycete genomes demonstrates inadequacy of the white-rot/brown-rot paradigm for wood decay fungi.</title>
        <authorList>
            <person name="Riley R."/>
            <person name="Salamov A.A."/>
            <person name="Brown D.W."/>
            <person name="Nagy L.G."/>
            <person name="Floudas D."/>
            <person name="Held B.W."/>
            <person name="Levasseur A."/>
            <person name="Lombard V."/>
            <person name="Morin E."/>
            <person name="Otillar R."/>
            <person name="Lindquist E.A."/>
            <person name="Sun H."/>
            <person name="LaButti K.M."/>
            <person name="Schmutz J."/>
            <person name="Jabbour D."/>
            <person name="Luo H."/>
            <person name="Baker S.E."/>
            <person name="Pisabarro A.G."/>
            <person name="Walton J.D."/>
            <person name="Blanchette R.A."/>
            <person name="Henrissat B."/>
            <person name="Martin F."/>
            <person name="Cullen D."/>
            <person name="Hibbett D.S."/>
            <person name="Grigoriev I.V."/>
        </authorList>
    </citation>
    <scope>NUCLEOTIDE SEQUENCE [LARGE SCALE GENOMIC DNA]</scope>
    <source>
        <strain evidence="3">PC15</strain>
    </source>
</reference>
<organism evidence="2 3">
    <name type="scientific">Pleurotus ostreatus (strain PC15)</name>
    <name type="common">Oyster mushroom</name>
    <dbReference type="NCBI Taxonomy" id="1137138"/>
    <lineage>
        <taxon>Eukaryota</taxon>
        <taxon>Fungi</taxon>
        <taxon>Dikarya</taxon>
        <taxon>Basidiomycota</taxon>
        <taxon>Agaricomycotina</taxon>
        <taxon>Agaricomycetes</taxon>
        <taxon>Agaricomycetidae</taxon>
        <taxon>Agaricales</taxon>
        <taxon>Pleurotineae</taxon>
        <taxon>Pleurotaceae</taxon>
        <taxon>Pleurotus</taxon>
    </lineage>
</organism>
<proteinExistence type="predicted"/>
<sequence>MPSLLSAATLFLLVSALVVRDVAAVPMRPRQCTRVGAAAPLPSASPVANATSDACTQARLDILVSLIVSEDATSKINSTDPTTQTAVDAAEQGFNLTFTGIKSIAGAIFTNQSPPAASRDQVGQGITDTQTALLSINGTDAADPNLALAQQSLGAAAVAANAVVENCK</sequence>
<evidence type="ECO:0000313" key="3">
    <source>
        <dbReference type="Proteomes" id="UP000027073"/>
    </source>
</evidence>
<dbReference type="InParanoid" id="A0A067NP13"/>
<feature type="chain" id="PRO_5001642394" evidence="1">
    <location>
        <begin position="25"/>
        <end position="168"/>
    </location>
</feature>
<evidence type="ECO:0000256" key="1">
    <source>
        <dbReference type="SAM" id="SignalP"/>
    </source>
</evidence>
<protein>
    <submittedName>
        <fullName evidence="2">Uncharacterized protein</fullName>
    </submittedName>
</protein>
<dbReference type="EMBL" id="KL198007">
    <property type="protein sequence ID" value="KDQ28750.1"/>
    <property type="molecule type" value="Genomic_DNA"/>
</dbReference>
<dbReference type="AlphaFoldDB" id="A0A067NP13"/>
<name>A0A067NP13_PLEO1</name>
<dbReference type="Proteomes" id="UP000027073">
    <property type="component" value="Unassembled WGS sequence"/>
</dbReference>
<keyword evidence="1" id="KW-0732">Signal</keyword>